<dbReference type="SMART" id="SM00695">
    <property type="entry name" value="DUSP"/>
    <property type="match status" value="1"/>
</dbReference>
<dbReference type="PANTHER" id="PTHR21646">
    <property type="entry name" value="UBIQUITIN CARBOXYL-TERMINAL HYDROLASE"/>
    <property type="match status" value="1"/>
</dbReference>
<reference evidence="11" key="1">
    <citation type="submission" date="2021-01" db="EMBL/GenBank/DDBJ databases">
        <authorList>
            <person name="Corre E."/>
            <person name="Pelletier E."/>
            <person name="Niang G."/>
            <person name="Scheremetjew M."/>
            <person name="Finn R."/>
            <person name="Kale V."/>
            <person name="Holt S."/>
            <person name="Cochrane G."/>
            <person name="Meng A."/>
            <person name="Brown T."/>
            <person name="Cohen L."/>
        </authorList>
    </citation>
    <scope>NUCLEOTIDE SEQUENCE</scope>
    <source>
        <strain evidence="11">CCMP127</strain>
    </source>
</reference>
<evidence type="ECO:0000256" key="3">
    <source>
        <dbReference type="ARBA" id="ARBA00012759"/>
    </source>
</evidence>
<keyword evidence="7" id="KW-0788">Thiol protease</keyword>
<comment type="similarity">
    <text evidence="2">Belongs to the peptidase C19 family.</text>
</comment>
<dbReference type="PANTHER" id="PTHR21646:SF24">
    <property type="entry name" value="UBIQUITIN CARBOXYL-TERMINAL HYDROLASE"/>
    <property type="match status" value="1"/>
</dbReference>
<dbReference type="PROSITE" id="PS51283">
    <property type="entry name" value="DUSP"/>
    <property type="match status" value="1"/>
</dbReference>
<feature type="region of interest" description="Disordered" evidence="8">
    <location>
        <begin position="1228"/>
        <end position="1247"/>
    </location>
</feature>
<keyword evidence="5" id="KW-0833">Ubl conjugation pathway</keyword>
<protein>
    <recommendedName>
        <fullName evidence="3">ubiquitinyl hydrolase 1</fullName>
        <ecNumber evidence="3">3.4.19.12</ecNumber>
    </recommendedName>
</protein>
<gene>
    <name evidence="11" type="ORF">ACOF00016_LOCUS1936</name>
</gene>
<evidence type="ECO:0000256" key="5">
    <source>
        <dbReference type="ARBA" id="ARBA00022786"/>
    </source>
</evidence>
<dbReference type="PROSITE" id="PS50235">
    <property type="entry name" value="USP_3"/>
    <property type="match status" value="1"/>
</dbReference>
<feature type="region of interest" description="Disordered" evidence="8">
    <location>
        <begin position="1628"/>
        <end position="1651"/>
    </location>
</feature>
<feature type="domain" description="USP" evidence="9">
    <location>
        <begin position="970"/>
        <end position="1719"/>
    </location>
</feature>
<feature type="region of interest" description="Disordered" evidence="8">
    <location>
        <begin position="398"/>
        <end position="418"/>
    </location>
</feature>
<dbReference type="PROSITE" id="PS00973">
    <property type="entry name" value="USP_2"/>
    <property type="match status" value="1"/>
</dbReference>
<comment type="catalytic activity">
    <reaction evidence="1">
        <text>Thiol-dependent hydrolysis of ester, thioester, amide, peptide and isopeptide bonds formed by the C-terminal Gly of ubiquitin (a 76-residue protein attached to proteins as an intracellular targeting signal).</text>
        <dbReference type="EC" id="3.4.19.12"/>
    </reaction>
</comment>
<dbReference type="InterPro" id="IPR035927">
    <property type="entry name" value="DUSP-like_sf"/>
</dbReference>
<keyword evidence="6" id="KW-0378">Hydrolase</keyword>
<evidence type="ECO:0000259" key="10">
    <source>
        <dbReference type="PROSITE" id="PS51283"/>
    </source>
</evidence>
<dbReference type="InterPro" id="IPR050185">
    <property type="entry name" value="Ub_carboxyl-term_hydrolase"/>
</dbReference>
<dbReference type="GO" id="GO:0006508">
    <property type="term" value="P:proteolysis"/>
    <property type="evidence" value="ECO:0007669"/>
    <property type="project" value="UniProtKB-KW"/>
</dbReference>
<name>A0A7S3P494_9STRA</name>
<dbReference type="EC" id="3.4.19.12" evidence="3"/>
<dbReference type="GO" id="GO:0004843">
    <property type="term" value="F:cysteine-type deubiquitinase activity"/>
    <property type="evidence" value="ECO:0007669"/>
    <property type="project" value="UniProtKB-EC"/>
</dbReference>
<evidence type="ECO:0000313" key="11">
    <source>
        <dbReference type="EMBL" id="CAE0403746.1"/>
    </source>
</evidence>
<evidence type="ECO:0000256" key="2">
    <source>
        <dbReference type="ARBA" id="ARBA00009085"/>
    </source>
</evidence>
<dbReference type="InterPro" id="IPR028889">
    <property type="entry name" value="USP"/>
</dbReference>
<evidence type="ECO:0000256" key="4">
    <source>
        <dbReference type="ARBA" id="ARBA00022670"/>
    </source>
</evidence>
<evidence type="ECO:0000259" key="9">
    <source>
        <dbReference type="PROSITE" id="PS50235"/>
    </source>
</evidence>
<dbReference type="InterPro" id="IPR038765">
    <property type="entry name" value="Papain-like_cys_pep_sf"/>
</dbReference>
<evidence type="ECO:0000256" key="6">
    <source>
        <dbReference type="ARBA" id="ARBA00022801"/>
    </source>
</evidence>
<dbReference type="SUPFAM" id="SSF54001">
    <property type="entry name" value="Cysteine proteinases"/>
    <property type="match status" value="1"/>
</dbReference>
<dbReference type="EMBL" id="HBIM01002213">
    <property type="protein sequence ID" value="CAE0403746.1"/>
    <property type="molecule type" value="Transcribed_RNA"/>
</dbReference>
<accession>A0A7S3P494</accession>
<dbReference type="Gene3D" id="3.90.70.10">
    <property type="entry name" value="Cysteine proteinases"/>
    <property type="match status" value="2"/>
</dbReference>
<feature type="region of interest" description="Disordered" evidence="8">
    <location>
        <begin position="201"/>
        <end position="237"/>
    </location>
</feature>
<dbReference type="InterPro" id="IPR001394">
    <property type="entry name" value="Peptidase_C19_UCH"/>
</dbReference>
<proteinExistence type="inferred from homology"/>
<evidence type="ECO:0000256" key="8">
    <source>
        <dbReference type="SAM" id="MobiDB-lite"/>
    </source>
</evidence>
<dbReference type="Pfam" id="PF06337">
    <property type="entry name" value="DUSP"/>
    <property type="match status" value="1"/>
</dbReference>
<evidence type="ECO:0000256" key="1">
    <source>
        <dbReference type="ARBA" id="ARBA00000707"/>
    </source>
</evidence>
<feature type="compositionally biased region" description="Acidic residues" evidence="8">
    <location>
        <begin position="1237"/>
        <end position="1247"/>
    </location>
</feature>
<dbReference type="InterPro" id="IPR018200">
    <property type="entry name" value="USP_CS"/>
</dbReference>
<sequence>MKSNLSHILPVHQACEILEKYVVLRLVTSLLLVRQQQQAGPLHTPAPSGAHEEAIHQDAQVLTEALMYKPPKPAMPTTSSSTAEGGGVGVLPPEPQIPTLVQQSWKRWMTSRSLALDKATLIQFIVPQMVQPHAGPSGHMGLFDCWIYALQGHSNSSASSYYGGAAGAQVYFPDLLIVLAVAQQYRDYCCRMTETQSLDDHPALGTMSHDSNDAEMSDAMMGHGDGPPSPSADMLSSSPGEAFEVQVMAKLAFRLFDSYQKKGSVTRDTMHRFLTDVHGEDSYKKGPVKALLDEMFEPTTEGGTTLQATLSEPQFVRKVQETVNPARPSHILLDWMAALFCSFIPPDEVPQSVAAYLDTMEHRPRPLCDMYGIAESRLFEVKRRFHSLVRTATNQGLIQGDPISSAGDGEGDDEQPDSFIAASASPVAPPKHSIPKETFVEAVSAPNEELGNGGYLPERLARLVFEAGCRSDGMAADTEDSAINFWGLAHVLQFGCTAVRHNRMQPEHPDQPLLRLLFSVFQLAVPAGDMEDRRVLTRAQIEEMILLAIEHTEYRLERDQPPPNGLNDSNEKIKAKGELTRERTVDIESCSLLGLLPDKLSRSGSGKISSKIALSKIVDHAMMSSAEGTTMTFDEFCYWNNDVDGTGPATRLGPIMVDLRLIAAVLFGVPPTLASMEVGLIAEIERRHKSRYPQTSVSRRGPRGTVWYIIDAAWLKEWKQLTDEVSRTEEDSDDNRHTVKGPVRGLPRIDNADLLSPGGLLALRSDVRWKHDYEIVPPLSWQAMQAWYDGGPPIHRSVVRFVGGSANKQASPHSSKAQIPTENEIELHPFFVTIYLCDASSRGEARPFQQNYQLSRVSPMGVMLKQMCRELDVDADLARLWVLETGPNYSPREEDKVQDWLLRLDKNIVDQRKQRGVPANSNKAISLLLELKDPDSGLWPRGEDGKEWTFVVDDEGVDETPATDLGDGVVGLYNMGNTCYINTSLQCISHTPLVREYFTSKSYLKDVNTTNPLGHSGQLAQVSAVLINSLWKPFKKPKNSMNQKKVTMPGSYVMVNAQALTPKSFKEALGKFNELFAGNEQHDAQEFLTFLLGGLSEDLNRIMEKPYIEAPDSDGRPDSELADIWWENHLKREMSIVVALFTGQYKSLLTCRTCKYESARFEPFSTLTVPLPEDDHMTASLIVYPLKEGAPATKYCVRVKSSGVLRDVLIELAKVLLRDEGVSFKETEEIKKPENGDKEDDLSESDDDVDPIVVRRAQDLVIVDMRNGYIDKIAPISWKLHDIQNKETGDLPMLHVYELDPLQEKAPDEANDADDTEFSENRARYGFLALAQRRSEVVSRNFVHPLAHRVFGTPLLIRLDEIDTISGRKLYDLIAQRLRNLVPKTALRFLMKNDRNVKREESRRAVRKADFDTIDNVSRQSAMSSTKTDDEEVSAGLMPRYGFRLRVTTRDGRRCLLCPWYRCCIGCLVPDDFGPASVMDGDSIVVDWHFAVDVATSGFGMRANNFDSISSSPSPARVPKQVTPIAVKKHSSCGVGKHSRTSGSITLEECLEAFAKEEQIPEAYCSKCKDFRVQTTRMTLWRLPPVLVIHLKRFQFTATMRRKLRDLVVFPIEGLDVSKITAPDGRISKGLGKGATGEKSDDATEATDSSSVSAAGSESLYDLYGVIHHQGALSGGHYVASIKSETDGQWRLFNDAQIYEIHARDVVDASAYILFYIRRDVAKSRLPDVWDVPVQGNLSKEEVEQLVESRTDRCVIS</sequence>
<keyword evidence="4" id="KW-0645">Protease</keyword>
<organism evidence="11">
    <name type="scientific">Amphora coffeiformis</name>
    <dbReference type="NCBI Taxonomy" id="265554"/>
    <lineage>
        <taxon>Eukaryota</taxon>
        <taxon>Sar</taxon>
        <taxon>Stramenopiles</taxon>
        <taxon>Ochrophyta</taxon>
        <taxon>Bacillariophyta</taxon>
        <taxon>Bacillariophyceae</taxon>
        <taxon>Bacillariophycidae</taxon>
        <taxon>Thalassiophysales</taxon>
        <taxon>Catenulaceae</taxon>
        <taxon>Amphora</taxon>
    </lineage>
</organism>
<feature type="domain" description="DUSP" evidence="10">
    <location>
        <begin position="680"/>
        <end position="799"/>
    </location>
</feature>
<dbReference type="InterPro" id="IPR006615">
    <property type="entry name" value="Pept_C19_DUSP"/>
</dbReference>
<dbReference type="SUPFAM" id="SSF143791">
    <property type="entry name" value="DUSP-like"/>
    <property type="match status" value="1"/>
</dbReference>
<feature type="region of interest" description="Disordered" evidence="8">
    <location>
        <begin position="70"/>
        <end position="92"/>
    </location>
</feature>
<dbReference type="Pfam" id="PF00443">
    <property type="entry name" value="UCH"/>
    <property type="match status" value="1"/>
</dbReference>
<dbReference type="GO" id="GO:0016579">
    <property type="term" value="P:protein deubiquitination"/>
    <property type="evidence" value="ECO:0007669"/>
    <property type="project" value="InterPro"/>
</dbReference>
<dbReference type="Gene3D" id="3.30.2230.10">
    <property type="entry name" value="DUSP-like"/>
    <property type="match status" value="1"/>
</dbReference>
<evidence type="ECO:0000256" key="7">
    <source>
        <dbReference type="ARBA" id="ARBA00022807"/>
    </source>
</evidence>